<name>A0AAJ8WJJ0_SALET</name>
<dbReference type="AlphaFoldDB" id="A0AAJ8WJJ0"/>
<reference evidence="2 3" key="1">
    <citation type="journal article" date="2011" name="J. Bacteriol.">
        <title>Genome sequences of Salmonella enterica serovar typhimurium, Choleraesuis, Dublin, and Gallinarum strains of well- defined virulence in food-producing animals.</title>
        <authorList>
            <person name="Richardson E.J."/>
            <person name="Limaye B."/>
            <person name="Inamdar H."/>
            <person name="Datta A."/>
            <person name="Manjari K.S."/>
            <person name="Pullinger G.D."/>
            <person name="Thomson N.R."/>
            <person name="Joshi R.R."/>
            <person name="Watson M."/>
            <person name="Stevens M.P."/>
        </authorList>
    </citation>
    <scope>NUCLEOTIDE SEQUENCE [LARGE SCALE GENOMIC DNA]</scope>
    <source>
        <strain evidence="2">A50</strain>
    </source>
</reference>
<dbReference type="Proteomes" id="UP000003971">
    <property type="component" value="Chromosome"/>
</dbReference>
<keyword evidence="1" id="KW-0812">Transmembrane</keyword>
<evidence type="ECO:0000313" key="3">
    <source>
        <dbReference type="Proteomes" id="UP000003971"/>
    </source>
</evidence>
<gene>
    <name evidence="2" type="ORF">SCA50_1390</name>
</gene>
<evidence type="ECO:0000313" key="2">
    <source>
        <dbReference type="EMBL" id="EFZ05905.1"/>
    </source>
</evidence>
<evidence type="ECO:0000256" key="1">
    <source>
        <dbReference type="SAM" id="Phobius"/>
    </source>
</evidence>
<keyword evidence="1" id="KW-0472">Membrane</keyword>
<accession>A0AAJ8WJJ0</accession>
<feature type="transmembrane region" description="Helical" evidence="1">
    <location>
        <begin position="12"/>
        <end position="30"/>
    </location>
</feature>
<dbReference type="EMBL" id="CM001062">
    <property type="protein sequence ID" value="EFZ05905.1"/>
    <property type="molecule type" value="Genomic_DNA"/>
</dbReference>
<sequence>MPTNGKKILQCELFVLGSFVTLAIVIEYIHDMPSFRFFAHVKSRSYE</sequence>
<keyword evidence="1" id="KW-1133">Transmembrane helix</keyword>
<proteinExistence type="predicted"/>
<protein>
    <submittedName>
        <fullName evidence="2">Uncharacterized protein</fullName>
    </submittedName>
</protein>
<organism evidence="2 3">
    <name type="scientific">Salmonella enterica subsp. enterica serovar Choleraesuis str. SCSA50</name>
    <dbReference type="NCBI Taxonomy" id="904139"/>
    <lineage>
        <taxon>Bacteria</taxon>
        <taxon>Pseudomonadati</taxon>
        <taxon>Pseudomonadota</taxon>
        <taxon>Gammaproteobacteria</taxon>
        <taxon>Enterobacterales</taxon>
        <taxon>Enterobacteriaceae</taxon>
        <taxon>Salmonella</taxon>
    </lineage>
</organism>